<dbReference type="EMBL" id="FPCH01000003">
    <property type="protein sequence ID" value="SFV36824.1"/>
    <property type="molecule type" value="Genomic_DNA"/>
</dbReference>
<evidence type="ECO:0000313" key="4">
    <source>
        <dbReference type="Proteomes" id="UP000199423"/>
    </source>
</evidence>
<name>A0A1I7NQ65_9HYPH</name>
<evidence type="ECO:0000256" key="2">
    <source>
        <dbReference type="SAM" id="SignalP"/>
    </source>
</evidence>
<organism evidence="3 4">
    <name type="scientific">Hyphomicrobium facile</name>
    <dbReference type="NCBI Taxonomy" id="51670"/>
    <lineage>
        <taxon>Bacteria</taxon>
        <taxon>Pseudomonadati</taxon>
        <taxon>Pseudomonadota</taxon>
        <taxon>Alphaproteobacteria</taxon>
        <taxon>Hyphomicrobiales</taxon>
        <taxon>Hyphomicrobiaceae</taxon>
        <taxon>Hyphomicrobium</taxon>
    </lineage>
</organism>
<reference evidence="4" key="1">
    <citation type="submission" date="2016-10" db="EMBL/GenBank/DDBJ databases">
        <authorList>
            <person name="Varghese N."/>
            <person name="Submissions S."/>
        </authorList>
    </citation>
    <scope>NUCLEOTIDE SEQUENCE [LARGE SCALE GENOMIC DNA]</scope>
    <source>
        <strain evidence="4">DSM 1565</strain>
    </source>
</reference>
<protein>
    <recommendedName>
        <fullName evidence="5">Adenylate cyclase</fullName>
    </recommendedName>
</protein>
<evidence type="ECO:0000313" key="3">
    <source>
        <dbReference type="EMBL" id="SFV36824.1"/>
    </source>
</evidence>
<gene>
    <name evidence="3" type="ORF">SAMN04488557_2807</name>
</gene>
<dbReference type="Proteomes" id="UP000199423">
    <property type="component" value="Unassembled WGS sequence"/>
</dbReference>
<dbReference type="OrthoDB" id="4325863at2"/>
<keyword evidence="4" id="KW-1185">Reference proteome</keyword>
<dbReference type="RefSeq" id="WP_143117828.1">
    <property type="nucleotide sequence ID" value="NZ_FPCH01000003.1"/>
</dbReference>
<evidence type="ECO:0008006" key="5">
    <source>
        <dbReference type="Google" id="ProtNLM"/>
    </source>
</evidence>
<keyword evidence="2" id="KW-0732">Signal</keyword>
<evidence type="ECO:0000256" key="1">
    <source>
        <dbReference type="SAM" id="MobiDB-lite"/>
    </source>
</evidence>
<proteinExistence type="predicted"/>
<feature type="chain" id="PRO_5011723107" description="Adenylate cyclase" evidence="2">
    <location>
        <begin position="25"/>
        <end position="109"/>
    </location>
</feature>
<dbReference type="AlphaFoldDB" id="A0A1I7NQ65"/>
<sequence length="109" mass="11104">MRHSIISLLIAASIVGLPTGRALATNPHTGGTTGQPSQSCEDTGGTGVSTFRPGNSFFAPGSPFNDVTPGNSTFHYAGQPGTPSAANGNPKAVGQYDVACFQQSQKQLP</sequence>
<accession>A0A1I7NQ65</accession>
<feature type="signal peptide" evidence="2">
    <location>
        <begin position="1"/>
        <end position="24"/>
    </location>
</feature>
<dbReference type="STRING" id="51670.SAMN04488557_2807"/>
<feature type="compositionally biased region" description="Polar residues" evidence="1">
    <location>
        <begin position="26"/>
        <end position="41"/>
    </location>
</feature>
<feature type="region of interest" description="Disordered" evidence="1">
    <location>
        <begin position="22"/>
        <end position="49"/>
    </location>
</feature>